<feature type="chain" id="PRO_5034394238" evidence="1">
    <location>
        <begin position="18"/>
        <end position="269"/>
    </location>
</feature>
<dbReference type="EMBL" id="JAEPRA010000008">
    <property type="protein sequence ID" value="KAG2181560.1"/>
    <property type="molecule type" value="Genomic_DNA"/>
</dbReference>
<dbReference type="AlphaFoldDB" id="A0A8H7PXH7"/>
<comment type="caution">
    <text evidence="2">The sequence shown here is derived from an EMBL/GenBank/DDBJ whole genome shotgun (WGS) entry which is preliminary data.</text>
</comment>
<sequence>MLLTYLILLSAVLYVQAVTEALSKFPVPHRRYAQYQPLAKRDDLLPSQLPAGLATVPLPNNMKVTVLFTQFTNYVTYTITLDPNGIPLPADGSLCLSWAIGLPGLYIDSTHQCNFPNSQTCLGGVPLNPCATAYSLNLTSSCNPVEYLSGSMNLAGATYSVPTPLISINSTNLQVSSGTSNNLAGRSVLIAYSHYTNGTGSAIAQDLRCADVYLGNGTVNNFTYSNTNGQSGPSNGTITITTSSTGHLLLDISYLISAILASTLLLFSV</sequence>
<feature type="signal peptide" evidence="1">
    <location>
        <begin position="1"/>
        <end position="17"/>
    </location>
</feature>
<evidence type="ECO:0000256" key="1">
    <source>
        <dbReference type="SAM" id="SignalP"/>
    </source>
</evidence>
<dbReference type="Proteomes" id="UP000612746">
    <property type="component" value="Unassembled WGS sequence"/>
</dbReference>
<protein>
    <submittedName>
        <fullName evidence="2">Uncharacterized protein</fullName>
    </submittedName>
</protein>
<gene>
    <name evidence="2" type="ORF">INT44_008375</name>
</gene>
<keyword evidence="3" id="KW-1185">Reference proteome</keyword>
<evidence type="ECO:0000313" key="2">
    <source>
        <dbReference type="EMBL" id="KAG2181560.1"/>
    </source>
</evidence>
<keyword evidence="1" id="KW-0732">Signal</keyword>
<evidence type="ECO:0000313" key="3">
    <source>
        <dbReference type="Proteomes" id="UP000612746"/>
    </source>
</evidence>
<reference evidence="2" key="1">
    <citation type="submission" date="2020-12" db="EMBL/GenBank/DDBJ databases">
        <title>Metabolic potential, ecology and presence of endohyphal bacteria is reflected in genomic diversity of Mucoromycotina.</title>
        <authorList>
            <person name="Muszewska A."/>
            <person name="Okrasinska A."/>
            <person name="Steczkiewicz K."/>
            <person name="Drgas O."/>
            <person name="Orlowska M."/>
            <person name="Perlinska-Lenart U."/>
            <person name="Aleksandrzak-Piekarczyk T."/>
            <person name="Szatraj K."/>
            <person name="Zielenkiewicz U."/>
            <person name="Pilsyk S."/>
            <person name="Malc E."/>
            <person name="Mieczkowski P."/>
            <person name="Kruszewska J.S."/>
            <person name="Biernat P."/>
            <person name="Pawlowska J."/>
        </authorList>
    </citation>
    <scope>NUCLEOTIDE SEQUENCE</scope>
    <source>
        <strain evidence="2">WA0000051536</strain>
    </source>
</reference>
<accession>A0A8H7PXH7</accession>
<name>A0A8H7PXH7_9FUNG</name>
<proteinExistence type="predicted"/>
<dbReference type="OrthoDB" id="2372984at2759"/>
<organism evidence="2 3">
    <name type="scientific">Umbelopsis vinacea</name>
    <dbReference type="NCBI Taxonomy" id="44442"/>
    <lineage>
        <taxon>Eukaryota</taxon>
        <taxon>Fungi</taxon>
        <taxon>Fungi incertae sedis</taxon>
        <taxon>Mucoromycota</taxon>
        <taxon>Mucoromycotina</taxon>
        <taxon>Umbelopsidomycetes</taxon>
        <taxon>Umbelopsidales</taxon>
        <taxon>Umbelopsidaceae</taxon>
        <taxon>Umbelopsis</taxon>
    </lineage>
</organism>